<reference evidence="1" key="1">
    <citation type="submission" date="2020-08" db="EMBL/GenBank/DDBJ databases">
        <title>Multicomponent nature underlies the extraordinary mechanical properties of spider dragline silk.</title>
        <authorList>
            <person name="Kono N."/>
            <person name="Nakamura H."/>
            <person name="Mori M."/>
            <person name="Yoshida Y."/>
            <person name="Ohtoshi R."/>
            <person name="Malay A.D."/>
            <person name="Moran D.A.P."/>
            <person name="Tomita M."/>
            <person name="Numata K."/>
            <person name="Arakawa K."/>
        </authorList>
    </citation>
    <scope>NUCLEOTIDE SEQUENCE</scope>
</reference>
<dbReference type="EMBL" id="BMAV01023923">
    <property type="protein sequence ID" value="GFS28669.1"/>
    <property type="molecule type" value="Genomic_DNA"/>
</dbReference>
<dbReference type="Proteomes" id="UP000886998">
    <property type="component" value="Unassembled WGS sequence"/>
</dbReference>
<dbReference type="AlphaFoldDB" id="A0A8X6K748"/>
<protein>
    <submittedName>
        <fullName evidence="1">Uncharacterized protein</fullName>
    </submittedName>
</protein>
<gene>
    <name evidence="1" type="ORF">TNIN_271661</name>
</gene>
<sequence>MDDLMKLFPAVKLIASNYSAVDSDLCARVLDTTVQSVIVTACRSSTPLIYHEINAILSTIRAALPYSVSLFAHFCCWNETNMSADFWEE</sequence>
<evidence type="ECO:0000313" key="2">
    <source>
        <dbReference type="Proteomes" id="UP000886998"/>
    </source>
</evidence>
<accession>A0A8X6K748</accession>
<comment type="caution">
    <text evidence="1">The sequence shown here is derived from an EMBL/GenBank/DDBJ whole genome shotgun (WGS) entry which is preliminary data.</text>
</comment>
<name>A0A8X6K748_9ARAC</name>
<keyword evidence="2" id="KW-1185">Reference proteome</keyword>
<evidence type="ECO:0000313" key="1">
    <source>
        <dbReference type="EMBL" id="GFS28669.1"/>
    </source>
</evidence>
<proteinExistence type="predicted"/>
<organism evidence="1 2">
    <name type="scientific">Trichonephila inaurata madagascariensis</name>
    <dbReference type="NCBI Taxonomy" id="2747483"/>
    <lineage>
        <taxon>Eukaryota</taxon>
        <taxon>Metazoa</taxon>
        <taxon>Ecdysozoa</taxon>
        <taxon>Arthropoda</taxon>
        <taxon>Chelicerata</taxon>
        <taxon>Arachnida</taxon>
        <taxon>Araneae</taxon>
        <taxon>Araneomorphae</taxon>
        <taxon>Entelegynae</taxon>
        <taxon>Araneoidea</taxon>
        <taxon>Nephilidae</taxon>
        <taxon>Trichonephila</taxon>
        <taxon>Trichonephila inaurata</taxon>
    </lineage>
</organism>